<evidence type="ECO:0000256" key="5">
    <source>
        <dbReference type="ARBA" id="ARBA00023136"/>
    </source>
</evidence>
<dbReference type="InterPro" id="IPR018076">
    <property type="entry name" value="T2SS_GspF_dom"/>
</dbReference>
<evidence type="ECO:0000256" key="4">
    <source>
        <dbReference type="ARBA" id="ARBA00022989"/>
    </source>
</evidence>
<keyword evidence="3 6" id="KW-0812">Transmembrane</keyword>
<comment type="subcellular location">
    <subcellularLocation>
        <location evidence="1">Cell membrane</location>
        <topology evidence="1">Multi-pass membrane protein</topology>
    </subcellularLocation>
</comment>
<feature type="transmembrane region" description="Helical" evidence="6">
    <location>
        <begin position="274"/>
        <end position="299"/>
    </location>
</feature>
<proteinExistence type="predicted"/>
<evidence type="ECO:0000313" key="9">
    <source>
        <dbReference type="Proteomes" id="UP000040576"/>
    </source>
</evidence>
<organism evidence="8 9">
    <name type="scientific">Caldibacillus thermoamylovorans</name>
    <dbReference type="NCBI Taxonomy" id="35841"/>
    <lineage>
        <taxon>Bacteria</taxon>
        <taxon>Bacillati</taxon>
        <taxon>Bacillota</taxon>
        <taxon>Bacilli</taxon>
        <taxon>Bacillales</taxon>
        <taxon>Bacillaceae</taxon>
        <taxon>Caldibacillus</taxon>
    </lineage>
</organism>
<evidence type="ECO:0000256" key="6">
    <source>
        <dbReference type="SAM" id="Phobius"/>
    </source>
</evidence>
<dbReference type="Proteomes" id="UP000040576">
    <property type="component" value="Unassembled WGS sequence"/>
</dbReference>
<evidence type="ECO:0000256" key="3">
    <source>
        <dbReference type="ARBA" id="ARBA00022692"/>
    </source>
</evidence>
<evidence type="ECO:0000256" key="1">
    <source>
        <dbReference type="ARBA" id="ARBA00004651"/>
    </source>
</evidence>
<evidence type="ECO:0000313" key="8">
    <source>
        <dbReference type="EMBL" id="CEE02616.1"/>
    </source>
</evidence>
<dbReference type="AlphaFoldDB" id="A0A090IWY5"/>
<dbReference type="Pfam" id="PF00482">
    <property type="entry name" value="T2SSF"/>
    <property type="match status" value="1"/>
</dbReference>
<accession>A0A090IWY5</accession>
<dbReference type="RefSeq" id="WP_034772278.1">
    <property type="nucleotide sequence ID" value="NZ_CCRF01000079.1"/>
</dbReference>
<keyword evidence="9" id="KW-1185">Reference proteome</keyword>
<dbReference type="PANTHER" id="PTHR35007">
    <property type="entry name" value="INTEGRAL MEMBRANE PROTEIN-RELATED"/>
    <property type="match status" value="1"/>
</dbReference>
<sequence length="310" mass="36050">MDGLIVIFIILALGFFALALRNFYLYLMKKHELKEDIKEKTFIPYTFERRVTRKEKLIAKMFEFADDFSDLGQRINFFSENDDVRKLLTQAGFPYRLTLARFQGLKIFLLILGFFIGAVSLVLRFPFSQFTVILYPVFGYMGAILWLKNKAKKRQEELSYQLPDFMDTMSVTLQAGVGLDQALREIVPYFEGPIKEEFGRFIQEMDVGVPRSDAYQALLERNDSREFQLLIRSLIQGERLGVPISKTFKQISEEMRKMKKEQIKEKAAKASPKITLVTTFLVMPSALIFIGGLMIMNMFSQNKNLFTFFE</sequence>
<protein>
    <recommendedName>
        <fullName evidence="7">Type II secretion system protein GspF domain-containing protein</fullName>
    </recommendedName>
</protein>
<dbReference type="EMBL" id="CCRF01000079">
    <property type="protein sequence ID" value="CEE02616.1"/>
    <property type="molecule type" value="Genomic_DNA"/>
</dbReference>
<feature type="domain" description="Type II secretion system protein GspF" evidence="7">
    <location>
        <begin position="165"/>
        <end position="290"/>
    </location>
</feature>
<name>A0A090IWY5_9BACI</name>
<keyword evidence="5 6" id="KW-0472">Membrane</keyword>
<reference evidence="8 9" key="1">
    <citation type="submission" date="2014-07" db="EMBL/GenBank/DDBJ databases">
        <authorList>
            <person name="Wibberg Daniel"/>
        </authorList>
    </citation>
    <scope>NUCLEOTIDE SEQUENCE [LARGE SCALE GENOMIC DNA]</scope>
</reference>
<dbReference type="PANTHER" id="PTHR35007:SF2">
    <property type="entry name" value="PILUS ASSEMBLE PROTEIN"/>
    <property type="match status" value="1"/>
</dbReference>
<feature type="transmembrane region" description="Helical" evidence="6">
    <location>
        <begin position="105"/>
        <end position="123"/>
    </location>
</feature>
<dbReference type="InterPro" id="IPR042094">
    <property type="entry name" value="T2SS_GspF_sf"/>
</dbReference>
<feature type="transmembrane region" description="Helical" evidence="6">
    <location>
        <begin position="129"/>
        <end position="147"/>
    </location>
</feature>
<gene>
    <name evidence="8" type="ORF">BT1A1_2823</name>
</gene>
<feature type="transmembrane region" description="Helical" evidence="6">
    <location>
        <begin position="6"/>
        <end position="27"/>
    </location>
</feature>
<keyword evidence="2" id="KW-1003">Cell membrane</keyword>
<evidence type="ECO:0000259" key="7">
    <source>
        <dbReference type="Pfam" id="PF00482"/>
    </source>
</evidence>
<dbReference type="Gene3D" id="1.20.81.30">
    <property type="entry name" value="Type II secretion system (T2SS), domain F"/>
    <property type="match status" value="1"/>
</dbReference>
<keyword evidence="4 6" id="KW-1133">Transmembrane helix</keyword>
<evidence type="ECO:0000256" key="2">
    <source>
        <dbReference type="ARBA" id="ARBA00022475"/>
    </source>
</evidence>
<dbReference type="GO" id="GO:0005886">
    <property type="term" value="C:plasma membrane"/>
    <property type="evidence" value="ECO:0007669"/>
    <property type="project" value="UniProtKB-SubCell"/>
</dbReference>